<feature type="compositionally biased region" description="Polar residues" evidence="1">
    <location>
        <begin position="17"/>
        <end position="29"/>
    </location>
</feature>
<evidence type="ECO:0000313" key="2">
    <source>
        <dbReference type="EMBL" id="WNZ27463.1"/>
    </source>
</evidence>
<dbReference type="RefSeq" id="WP_316435755.1">
    <property type="nucleotide sequence ID" value="NZ_CP053587.1"/>
</dbReference>
<gene>
    <name evidence="2" type="ORF">HJG54_31790</name>
</gene>
<accession>A0AA96WL36</accession>
<evidence type="ECO:0000256" key="1">
    <source>
        <dbReference type="SAM" id="MobiDB-lite"/>
    </source>
</evidence>
<reference evidence="2" key="1">
    <citation type="submission" date="2020-05" db="EMBL/GenBank/DDBJ databases">
        <authorList>
            <person name="Zhu T."/>
            <person name="Keshari N."/>
            <person name="Lu X."/>
        </authorList>
    </citation>
    <scope>NUCLEOTIDE SEQUENCE</scope>
    <source>
        <strain evidence="2">NK1-12</strain>
    </source>
</reference>
<sequence>MRQFTPNPLEPLAAQPPSGNSPASTLLPTKSTSPPALLFWLYRCCGQIRPAHQIK</sequence>
<dbReference type="AlphaFoldDB" id="A0AA96WL36"/>
<organism evidence="2">
    <name type="scientific">Leptolyngbya sp. NK1-12</name>
    <dbReference type="NCBI Taxonomy" id="2547451"/>
    <lineage>
        <taxon>Bacteria</taxon>
        <taxon>Bacillati</taxon>
        <taxon>Cyanobacteriota</taxon>
        <taxon>Cyanophyceae</taxon>
        <taxon>Leptolyngbyales</taxon>
        <taxon>Leptolyngbyaceae</taxon>
        <taxon>Leptolyngbya group</taxon>
        <taxon>Leptolyngbya</taxon>
    </lineage>
</organism>
<dbReference type="EMBL" id="CP053587">
    <property type="protein sequence ID" value="WNZ27463.1"/>
    <property type="molecule type" value="Genomic_DNA"/>
</dbReference>
<protein>
    <submittedName>
        <fullName evidence="2">Uncharacterized protein</fullName>
    </submittedName>
</protein>
<proteinExistence type="predicted"/>
<name>A0AA96WL36_9CYAN</name>
<feature type="region of interest" description="Disordered" evidence="1">
    <location>
        <begin position="1"/>
        <end position="29"/>
    </location>
</feature>